<dbReference type="Proteomes" id="UP001281761">
    <property type="component" value="Unassembled WGS sequence"/>
</dbReference>
<proteinExistence type="predicted"/>
<dbReference type="EMBL" id="JARBJD010000167">
    <property type="protein sequence ID" value="KAK2948838.1"/>
    <property type="molecule type" value="Genomic_DNA"/>
</dbReference>
<protein>
    <submittedName>
        <fullName evidence="1">Uncharacterized protein</fullName>
    </submittedName>
</protein>
<organism evidence="1 2">
    <name type="scientific">Blattamonas nauphoetae</name>
    <dbReference type="NCBI Taxonomy" id="2049346"/>
    <lineage>
        <taxon>Eukaryota</taxon>
        <taxon>Metamonada</taxon>
        <taxon>Preaxostyla</taxon>
        <taxon>Oxymonadida</taxon>
        <taxon>Blattamonas</taxon>
    </lineage>
</organism>
<evidence type="ECO:0000313" key="1">
    <source>
        <dbReference type="EMBL" id="KAK2948838.1"/>
    </source>
</evidence>
<evidence type="ECO:0000313" key="2">
    <source>
        <dbReference type="Proteomes" id="UP001281761"/>
    </source>
</evidence>
<keyword evidence="2" id="KW-1185">Reference proteome</keyword>
<accession>A0ABQ9X8P3</accession>
<reference evidence="1 2" key="1">
    <citation type="journal article" date="2022" name="bioRxiv">
        <title>Genomics of Preaxostyla Flagellates Illuminates Evolutionary Transitions and the Path Towards Mitochondrial Loss.</title>
        <authorList>
            <person name="Novak L.V.F."/>
            <person name="Treitli S.C."/>
            <person name="Pyrih J."/>
            <person name="Halakuc P."/>
            <person name="Pipaliya S.V."/>
            <person name="Vacek V."/>
            <person name="Brzon O."/>
            <person name="Soukal P."/>
            <person name="Eme L."/>
            <person name="Dacks J.B."/>
            <person name="Karnkowska A."/>
            <person name="Elias M."/>
            <person name="Hampl V."/>
        </authorList>
    </citation>
    <scope>NUCLEOTIDE SEQUENCE [LARGE SCALE GENOMIC DNA]</scope>
    <source>
        <strain evidence="1">NAU3</strain>
        <tissue evidence="1">Gut</tissue>
    </source>
</reference>
<name>A0ABQ9X8P3_9EUKA</name>
<comment type="caution">
    <text evidence="1">The sequence shown here is derived from an EMBL/GenBank/DDBJ whole genome shotgun (WGS) entry which is preliminary data.</text>
</comment>
<sequence>MFFFAGMIEILSRQSHSMAANLSFSLLPISPCSFLFGHASVLETSAPFPPKQSSFLIVVHLNTRPPFVIANTAHLARQPPNSNINIHPLSTVVLDSSEKQALQNSFLSSPTNRSSFCLPKRDEERCERRNVAKQEPLSHMMLLFQRSRSERVGGMQTALRRTVWRGRDCPSPLALSHCARPNRLNETWELQGVSGWVLGRSRRDANLRTLTDNQSFVLHWKS</sequence>
<gene>
    <name evidence="1" type="ORF">BLNAU_16181</name>
</gene>